<dbReference type="EMBL" id="UGNV01000001">
    <property type="protein sequence ID" value="STX29753.1"/>
    <property type="molecule type" value="Genomic_DNA"/>
</dbReference>
<comment type="subcellular location">
    <subcellularLocation>
        <location evidence="1">Membrane</location>
        <topology evidence="1">Multi-pass membrane protein</topology>
    </subcellularLocation>
</comment>
<feature type="transmembrane region" description="Helical" evidence="6">
    <location>
        <begin position="12"/>
        <end position="33"/>
    </location>
</feature>
<feature type="domain" description="GtrA/DPMS transmembrane" evidence="7">
    <location>
        <begin position="12"/>
        <end position="122"/>
    </location>
</feature>
<dbReference type="Pfam" id="PF04138">
    <property type="entry name" value="GtrA_DPMS_TM"/>
    <property type="match status" value="1"/>
</dbReference>
<dbReference type="PANTHER" id="PTHR38459:SF1">
    <property type="entry name" value="PROPHAGE BACTOPRENOL-LINKED GLUCOSE TRANSLOCASE HOMOLOG"/>
    <property type="match status" value="1"/>
</dbReference>
<evidence type="ECO:0000259" key="7">
    <source>
        <dbReference type="Pfam" id="PF04138"/>
    </source>
</evidence>
<organism evidence="8 9">
    <name type="scientific">Legionella beliardensis</name>
    <dbReference type="NCBI Taxonomy" id="91822"/>
    <lineage>
        <taxon>Bacteria</taxon>
        <taxon>Pseudomonadati</taxon>
        <taxon>Pseudomonadota</taxon>
        <taxon>Gammaproteobacteria</taxon>
        <taxon>Legionellales</taxon>
        <taxon>Legionellaceae</taxon>
        <taxon>Legionella</taxon>
    </lineage>
</organism>
<evidence type="ECO:0000313" key="9">
    <source>
        <dbReference type="Proteomes" id="UP000254968"/>
    </source>
</evidence>
<evidence type="ECO:0000256" key="3">
    <source>
        <dbReference type="ARBA" id="ARBA00022692"/>
    </source>
</evidence>
<feature type="transmembrane region" description="Helical" evidence="6">
    <location>
        <begin position="39"/>
        <end position="60"/>
    </location>
</feature>
<dbReference type="InterPro" id="IPR051401">
    <property type="entry name" value="GtrA_CellWall_Glycosyl"/>
</dbReference>
<sequence length="140" mass="16018">MKLITDNSQFIKFIIVAGTYNLITYLLYAGLVFANFNYLFASTVSYLLGTIISYFMNNALVFTNSSSDHKTIFYYFIYYILLLLVNLVMLHVFVDWLKVNSYVAQIFVTGITAIISYHVVRTLFLRGSSGIFNAITARKP</sequence>
<dbReference type="GO" id="GO:0000271">
    <property type="term" value="P:polysaccharide biosynthetic process"/>
    <property type="evidence" value="ECO:0007669"/>
    <property type="project" value="InterPro"/>
</dbReference>
<proteinExistence type="inferred from homology"/>
<dbReference type="Proteomes" id="UP000254968">
    <property type="component" value="Unassembled WGS sequence"/>
</dbReference>
<evidence type="ECO:0000256" key="2">
    <source>
        <dbReference type="ARBA" id="ARBA00009399"/>
    </source>
</evidence>
<accession>A0A378I432</accession>
<evidence type="ECO:0000256" key="5">
    <source>
        <dbReference type="ARBA" id="ARBA00023136"/>
    </source>
</evidence>
<evidence type="ECO:0000256" key="4">
    <source>
        <dbReference type="ARBA" id="ARBA00022989"/>
    </source>
</evidence>
<evidence type="ECO:0000256" key="6">
    <source>
        <dbReference type="SAM" id="Phobius"/>
    </source>
</evidence>
<evidence type="ECO:0000256" key="1">
    <source>
        <dbReference type="ARBA" id="ARBA00004141"/>
    </source>
</evidence>
<feature type="transmembrane region" description="Helical" evidence="6">
    <location>
        <begin position="72"/>
        <end position="93"/>
    </location>
</feature>
<dbReference type="GO" id="GO:0005886">
    <property type="term" value="C:plasma membrane"/>
    <property type="evidence" value="ECO:0007669"/>
    <property type="project" value="TreeGrafter"/>
</dbReference>
<dbReference type="InterPro" id="IPR007267">
    <property type="entry name" value="GtrA_DPMS_TM"/>
</dbReference>
<dbReference type="RefSeq" id="WP_115303422.1">
    <property type="nucleotide sequence ID" value="NZ_CAAAHO010000002.1"/>
</dbReference>
<protein>
    <submittedName>
        <fullName evidence="8">GtrA-like protein</fullName>
    </submittedName>
</protein>
<comment type="similarity">
    <text evidence="2">Belongs to the GtrA family.</text>
</comment>
<keyword evidence="3 6" id="KW-0812">Transmembrane</keyword>
<dbReference type="PANTHER" id="PTHR38459">
    <property type="entry name" value="PROPHAGE BACTOPRENOL-LINKED GLUCOSE TRANSLOCASE HOMOLOG"/>
    <property type="match status" value="1"/>
</dbReference>
<reference evidence="8 9" key="1">
    <citation type="submission" date="2018-06" db="EMBL/GenBank/DDBJ databases">
        <authorList>
            <consortium name="Pathogen Informatics"/>
            <person name="Doyle S."/>
        </authorList>
    </citation>
    <scope>NUCLEOTIDE SEQUENCE [LARGE SCALE GENOMIC DNA]</scope>
    <source>
        <strain evidence="8 9">NCTC13315</strain>
    </source>
</reference>
<gene>
    <name evidence="8" type="ORF">NCTC13315_02305</name>
</gene>
<feature type="transmembrane region" description="Helical" evidence="6">
    <location>
        <begin position="99"/>
        <end position="120"/>
    </location>
</feature>
<dbReference type="AlphaFoldDB" id="A0A378I432"/>
<evidence type="ECO:0000313" key="8">
    <source>
        <dbReference type="EMBL" id="STX29753.1"/>
    </source>
</evidence>
<dbReference type="OrthoDB" id="9812049at2"/>
<keyword evidence="4 6" id="KW-1133">Transmembrane helix</keyword>
<keyword evidence="5 6" id="KW-0472">Membrane</keyword>
<name>A0A378I432_9GAMM</name>
<keyword evidence="9" id="KW-1185">Reference proteome</keyword>